<dbReference type="AlphaFoldDB" id="A0A200R9L1"/>
<protein>
    <submittedName>
        <fullName evidence="1">Uncharacterized protein</fullName>
    </submittedName>
</protein>
<comment type="caution">
    <text evidence="1">The sequence shown here is derived from an EMBL/GenBank/DDBJ whole genome shotgun (WGS) entry which is preliminary data.</text>
</comment>
<proteinExistence type="predicted"/>
<evidence type="ECO:0000313" key="1">
    <source>
        <dbReference type="EMBL" id="OVA19395.1"/>
    </source>
</evidence>
<dbReference type="STRING" id="56857.A0A200R9L1"/>
<dbReference type="EMBL" id="MVGT01000187">
    <property type="protein sequence ID" value="OVA19395.1"/>
    <property type="molecule type" value="Genomic_DNA"/>
</dbReference>
<sequence>MAFHKLQSEKGRNSFLEEISRVEEFLIDPWSLRVTKEKETVQVTVPRIVKPVQAVTIKTTVVDGFGSSDVFGSGGSGDGDEIWSVQKKQASLQKKAAVVSLAAEDFARRTKFDKRKTVSLGNWNPKVSRYEWFR</sequence>
<dbReference type="OMA" id="QKICYCA"/>
<organism evidence="1 2">
    <name type="scientific">Macleaya cordata</name>
    <name type="common">Five-seeded plume-poppy</name>
    <name type="synonym">Bocconia cordata</name>
    <dbReference type="NCBI Taxonomy" id="56857"/>
    <lineage>
        <taxon>Eukaryota</taxon>
        <taxon>Viridiplantae</taxon>
        <taxon>Streptophyta</taxon>
        <taxon>Embryophyta</taxon>
        <taxon>Tracheophyta</taxon>
        <taxon>Spermatophyta</taxon>
        <taxon>Magnoliopsida</taxon>
        <taxon>Ranunculales</taxon>
        <taxon>Papaveraceae</taxon>
        <taxon>Papaveroideae</taxon>
        <taxon>Macleaya</taxon>
    </lineage>
</organism>
<dbReference type="Proteomes" id="UP000195402">
    <property type="component" value="Unassembled WGS sequence"/>
</dbReference>
<name>A0A200R9L1_MACCD</name>
<dbReference type="InParanoid" id="A0A200R9L1"/>
<accession>A0A200R9L1</accession>
<evidence type="ECO:0000313" key="2">
    <source>
        <dbReference type="Proteomes" id="UP000195402"/>
    </source>
</evidence>
<keyword evidence="2" id="KW-1185">Reference proteome</keyword>
<reference evidence="1 2" key="1">
    <citation type="journal article" date="2017" name="Mol. Plant">
        <title>The Genome of Medicinal Plant Macleaya cordata Provides New Insights into Benzylisoquinoline Alkaloids Metabolism.</title>
        <authorList>
            <person name="Liu X."/>
            <person name="Liu Y."/>
            <person name="Huang P."/>
            <person name="Ma Y."/>
            <person name="Qing Z."/>
            <person name="Tang Q."/>
            <person name="Cao H."/>
            <person name="Cheng P."/>
            <person name="Zheng Y."/>
            <person name="Yuan Z."/>
            <person name="Zhou Y."/>
            <person name="Liu J."/>
            <person name="Tang Z."/>
            <person name="Zhuo Y."/>
            <person name="Zhang Y."/>
            <person name="Yu L."/>
            <person name="Huang J."/>
            <person name="Yang P."/>
            <person name="Peng Q."/>
            <person name="Zhang J."/>
            <person name="Jiang W."/>
            <person name="Zhang Z."/>
            <person name="Lin K."/>
            <person name="Ro D.K."/>
            <person name="Chen X."/>
            <person name="Xiong X."/>
            <person name="Shang Y."/>
            <person name="Huang S."/>
            <person name="Zeng J."/>
        </authorList>
    </citation>
    <scope>NUCLEOTIDE SEQUENCE [LARGE SCALE GENOMIC DNA]</scope>
    <source>
        <strain evidence="2">cv. BLH2017</strain>
        <tissue evidence="1">Root</tissue>
    </source>
</reference>
<gene>
    <name evidence="1" type="ORF">BVC80_9055g24</name>
</gene>